<sequence>MGYWTELAQRAVIARAQSTDQRALRVTSLVNLARSMRSFTDWLGRERCVYSLSTLTKSDVRAYEDYIEALEVTVSAAESRLSAISLLWDLRTELGEAMNFRPYGSRGSLRKCARRIGRADGHTPTLKPEFFFKLLDHSLGLVAGGERWAELADAYLQCRYSQTAAKRFSRQFGVAPRQLIAHCRILYGACVVVMFSLLGHRIHELTLLSIANVREMEVTDSKSIRGRVTKSSNGSGGTKTASSAPAELKAALRLAARLAGVSFDEEGSFFRPILLDRNLQVKHRKSLDAHKVYRLMDQVARSDGIPIRTRPHMFRRAYSMIFVWRYEFGDLAYLREFLHHNDLRHTVTYTQGDDVREFLSEAERDLSMSIMERALHGGEVFVGGFGVVLNRVARRLQSMTVALRPDQVSEWINAQHEQGKLTIRPAPHGYCVIVGDRGKRAACSTDGKTPNYANRVDAHCVRCLNFLTRESRRSYWEESKEAHWSVFKTAKVKALKQAAKAGFEIAKRMLRALSRATHGK</sequence>
<gene>
    <name evidence="2" type="ORF">DVT68_14845</name>
</gene>
<dbReference type="EMBL" id="QQSY01000004">
    <property type="protein sequence ID" value="RDI97571.1"/>
    <property type="molecule type" value="Genomic_DNA"/>
</dbReference>
<dbReference type="AlphaFoldDB" id="A0A370K4H8"/>
<dbReference type="Proteomes" id="UP000254711">
    <property type="component" value="Unassembled WGS sequence"/>
</dbReference>
<reference evidence="2 3" key="1">
    <citation type="submission" date="2018-07" db="EMBL/GenBank/DDBJ databases">
        <title>Dyella solisilvae sp. nov., isolated from the pine and broad-leaved mixed forest soil.</title>
        <authorList>
            <person name="Gao Z."/>
            <person name="Qiu L."/>
        </authorList>
    </citation>
    <scope>NUCLEOTIDE SEQUENCE [LARGE SCALE GENOMIC DNA]</scope>
    <source>
        <strain evidence="2 3">DHG54</strain>
    </source>
</reference>
<comment type="caution">
    <text evidence="2">The sequence shown here is derived from an EMBL/GenBank/DDBJ whole genome shotgun (WGS) entry which is preliminary data.</text>
</comment>
<evidence type="ECO:0000256" key="1">
    <source>
        <dbReference type="ARBA" id="ARBA00023172"/>
    </source>
</evidence>
<dbReference type="GO" id="GO:0006310">
    <property type="term" value="P:DNA recombination"/>
    <property type="evidence" value="ECO:0007669"/>
    <property type="project" value="UniProtKB-KW"/>
</dbReference>
<evidence type="ECO:0000313" key="2">
    <source>
        <dbReference type="EMBL" id="RDI97571.1"/>
    </source>
</evidence>
<dbReference type="GO" id="GO:0015074">
    <property type="term" value="P:DNA integration"/>
    <property type="evidence" value="ECO:0007669"/>
    <property type="project" value="InterPro"/>
</dbReference>
<dbReference type="GO" id="GO:0003677">
    <property type="term" value="F:DNA binding"/>
    <property type="evidence" value="ECO:0007669"/>
    <property type="project" value="InterPro"/>
</dbReference>
<keyword evidence="1" id="KW-0233">DNA recombination</keyword>
<accession>A0A370K4H8</accession>
<dbReference type="InterPro" id="IPR013762">
    <property type="entry name" value="Integrase-like_cat_sf"/>
</dbReference>
<dbReference type="InterPro" id="IPR011010">
    <property type="entry name" value="DNA_brk_join_enz"/>
</dbReference>
<name>A0A370K4H8_9GAMM</name>
<evidence type="ECO:0008006" key="4">
    <source>
        <dbReference type="Google" id="ProtNLM"/>
    </source>
</evidence>
<proteinExistence type="predicted"/>
<dbReference type="Gene3D" id="1.10.443.10">
    <property type="entry name" value="Intergrase catalytic core"/>
    <property type="match status" value="1"/>
</dbReference>
<dbReference type="SUPFAM" id="SSF56349">
    <property type="entry name" value="DNA breaking-rejoining enzymes"/>
    <property type="match status" value="1"/>
</dbReference>
<keyword evidence="3" id="KW-1185">Reference proteome</keyword>
<evidence type="ECO:0000313" key="3">
    <source>
        <dbReference type="Proteomes" id="UP000254711"/>
    </source>
</evidence>
<protein>
    <recommendedName>
        <fullName evidence="4">Tyr recombinase domain-containing protein</fullName>
    </recommendedName>
</protein>
<organism evidence="2 3">
    <name type="scientific">Dyella solisilvae</name>
    <dbReference type="NCBI Taxonomy" id="1920168"/>
    <lineage>
        <taxon>Bacteria</taxon>
        <taxon>Pseudomonadati</taxon>
        <taxon>Pseudomonadota</taxon>
        <taxon>Gammaproteobacteria</taxon>
        <taxon>Lysobacterales</taxon>
        <taxon>Rhodanobacteraceae</taxon>
        <taxon>Dyella</taxon>
    </lineage>
</organism>